<gene>
    <name evidence="1" type="ORF">BGZ95_004554</name>
</gene>
<comment type="caution">
    <text evidence="1">The sequence shown here is derived from an EMBL/GenBank/DDBJ whole genome shotgun (WGS) entry which is preliminary data.</text>
</comment>
<reference evidence="1" key="1">
    <citation type="journal article" date="2020" name="Fungal Divers.">
        <title>Resolving the Mortierellaceae phylogeny through synthesis of multi-gene phylogenetics and phylogenomics.</title>
        <authorList>
            <person name="Vandepol N."/>
            <person name="Liber J."/>
            <person name="Desiro A."/>
            <person name="Na H."/>
            <person name="Kennedy M."/>
            <person name="Barry K."/>
            <person name="Grigoriev I.V."/>
            <person name="Miller A.N."/>
            <person name="O'Donnell K."/>
            <person name="Stajich J.E."/>
            <person name="Bonito G."/>
        </authorList>
    </citation>
    <scope>NUCLEOTIDE SEQUENCE</scope>
    <source>
        <strain evidence="1">NRRL 28262</strain>
    </source>
</reference>
<protein>
    <recommendedName>
        <fullName evidence="3">BTB domain-containing protein</fullName>
    </recommendedName>
</protein>
<evidence type="ECO:0008006" key="3">
    <source>
        <dbReference type="Google" id="ProtNLM"/>
    </source>
</evidence>
<organism evidence="1 2">
    <name type="scientific">Linnemannia exigua</name>
    <dbReference type="NCBI Taxonomy" id="604196"/>
    <lineage>
        <taxon>Eukaryota</taxon>
        <taxon>Fungi</taxon>
        <taxon>Fungi incertae sedis</taxon>
        <taxon>Mucoromycota</taxon>
        <taxon>Mortierellomycotina</taxon>
        <taxon>Mortierellomycetes</taxon>
        <taxon>Mortierellales</taxon>
        <taxon>Mortierellaceae</taxon>
        <taxon>Linnemannia</taxon>
    </lineage>
</organism>
<name>A0AAD4H7Z3_9FUNG</name>
<keyword evidence="2" id="KW-1185">Reference proteome</keyword>
<proteinExistence type="predicted"/>
<evidence type="ECO:0000313" key="2">
    <source>
        <dbReference type="Proteomes" id="UP001194580"/>
    </source>
</evidence>
<dbReference type="EMBL" id="JAAAIL010000215">
    <property type="protein sequence ID" value="KAG0278164.1"/>
    <property type="molecule type" value="Genomic_DNA"/>
</dbReference>
<dbReference type="Proteomes" id="UP001194580">
    <property type="component" value="Unassembled WGS sequence"/>
</dbReference>
<evidence type="ECO:0000313" key="1">
    <source>
        <dbReference type="EMBL" id="KAG0278164.1"/>
    </source>
</evidence>
<accession>A0AAD4H7Z3</accession>
<sequence length="413" mass="45472">MSSKHLLLSLPKVTEVTFRIRDLTITNGDRLTLATDTPPASSACWLIVLIAYVNNALDGILKDSIKVLVSFQGGQRTSPYDCLMPRDTIDVSLYRSMHLVPVADATKTLSFPVGPSGLSSGKSVEGCISQESLRTSPNRNKAFAKMVDDAVRQATAVATTATTGTTAPTATAAARRRTSIVQRTGTRVNVEPVVPVEFAPRITYTPRTTYTHLATLNPLTILTPLPTPATDTEDTKNRSSTLTLVIEKHSLATFCTLLRFVYTGQIDYSNRYSDFVLSVHNIPISTNTSSPSPFLQSRDSSSIRWTQLPDEKLVWTVAKEEHLMLCAREFGIDDLAAGCQARMELLMSEANIGHILFDVVPVYPEIKVHAMAYVIRNKEKLFASGKDLFAQFRAHPQCHSVMMEIFQLMASSE</sequence>
<dbReference type="InterPro" id="IPR011333">
    <property type="entry name" value="SKP1/BTB/POZ_sf"/>
</dbReference>
<dbReference type="AlphaFoldDB" id="A0AAD4H7Z3"/>
<dbReference type="Gene3D" id="3.30.710.10">
    <property type="entry name" value="Potassium Channel Kv1.1, Chain A"/>
    <property type="match status" value="1"/>
</dbReference>